<evidence type="ECO:0000313" key="3">
    <source>
        <dbReference type="Proteomes" id="UP000314294"/>
    </source>
</evidence>
<sequence>MYRGQDDRSAGSTDGSLNQAANDFLMLQRTEHFKGKGLRSGQHSALINDRGSAEVACSSKAQ</sequence>
<dbReference type="Proteomes" id="UP000314294">
    <property type="component" value="Unassembled WGS sequence"/>
</dbReference>
<dbReference type="EMBL" id="SRLO01000039">
    <property type="protein sequence ID" value="TNN82439.1"/>
    <property type="molecule type" value="Genomic_DNA"/>
</dbReference>
<name>A0A4Z2IWS2_9TELE</name>
<organism evidence="2 3">
    <name type="scientific">Liparis tanakae</name>
    <name type="common">Tanaka's snailfish</name>
    <dbReference type="NCBI Taxonomy" id="230148"/>
    <lineage>
        <taxon>Eukaryota</taxon>
        <taxon>Metazoa</taxon>
        <taxon>Chordata</taxon>
        <taxon>Craniata</taxon>
        <taxon>Vertebrata</taxon>
        <taxon>Euteleostomi</taxon>
        <taxon>Actinopterygii</taxon>
        <taxon>Neopterygii</taxon>
        <taxon>Teleostei</taxon>
        <taxon>Neoteleostei</taxon>
        <taxon>Acanthomorphata</taxon>
        <taxon>Eupercaria</taxon>
        <taxon>Perciformes</taxon>
        <taxon>Cottioidei</taxon>
        <taxon>Cottales</taxon>
        <taxon>Liparidae</taxon>
        <taxon>Liparis</taxon>
    </lineage>
</organism>
<evidence type="ECO:0000256" key="1">
    <source>
        <dbReference type="SAM" id="MobiDB-lite"/>
    </source>
</evidence>
<dbReference type="OrthoDB" id="10525172at2759"/>
<keyword evidence="3" id="KW-1185">Reference proteome</keyword>
<accession>A0A4Z2IWS2</accession>
<protein>
    <submittedName>
        <fullName evidence="2">Uncharacterized protein</fullName>
    </submittedName>
</protein>
<reference evidence="2 3" key="1">
    <citation type="submission" date="2019-03" db="EMBL/GenBank/DDBJ databases">
        <title>First draft genome of Liparis tanakae, snailfish: a comprehensive survey of snailfish specific genes.</title>
        <authorList>
            <person name="Kim W."/>
            <person name="Song I."/>
            <person name="Jeong J.-H."/>
            <person name="Kim D."/>
            <person name="Kim S."/>
            <person name="Ryu S."/>
            <person name="Song J.Y."/>
            <person name="Lee S.K."/>
        </authorList>
    </citation>
    <scope>NUCLEOTIDE SEQUENCE [LARGE SCALE GENOMIC DNA]</scope>
    <source>
        <tissue evidence="2">Muscle</tissue>
    </source>
</reference>
<gene>
    <name evidence="2" type="ORF">EYF80_007274</name>
</gene>
<feature type="region of interest" description="Disordered" evidence="1">
    <location>
        <begin position="36"/>
        <end position="62"/>
    </location>
</feature>
<evidence type="ECO:0000313" key="2">
    <source>
        <dbReference type="EMBL" id="TNN82439.1"/>
    </source>
</evidence>
<proteinExistence type="predicted"/>
<comment type="caution">
    <text evidence="2">The sequence shown here is derived from an EMBL/GenBank/DDBJ whole genome shotgun (WGS) entry which is preliminary data.</text>
</comment>
<dbReference type="AlphaFoldDB" id="A0A4Z2IWS2"/>